<dbReference type="AlphaFoldDB" id="A0AAW0A9S6"/>
<sequence length="108" mass="12229">MAGGATKCENAGATRLYKILITESAHLIWKLRNERVIQETGSAPLAKIRNRWLRAINSRLAMDCAMTDRFKWGKKALKTKQTWKKTLKDELTLSRTWPMKSGVLVGIG</sequence>
<evidence type="ECO:0000313" key="2">
    <source>
        <dbReference type="Proteomes" id="UP001362999"/>
    </source>
</evidence>
<gene>
    <name evidence="1" type="ORF">R3P38DRAFT_2556889</name>
</gene>
<dbReference type="EMBL" id="JAWWNJ010000078">
    <property type="protein sequence ID" value="KAK7005497.1"/>
    <property type="molecule type" value="Genomic_DNA"/>
</dbReference>
<accession>A0AAW0A9S6</accession>
<evidence type="ECO:0000313" key="1">
    <source>
        <dbReference type="EMBL" id="KAK7005497.1"/>
    </source>
</evidence>
<keyword evidence="2" id="KW-1185">Reference proteome</keyword>
<proteinExistence type="predicted"/>
<comment type="caution">
    <text evidence="1">The sequence shown here is derived from an EMBL/GenBank/DDBJ whole genome shotgun (WGS) entry which is preliminary data.</text>
</comment>
<reference evidence="1 2" key="1">
    <citation type="journal article" date="2024" name="J Genomics">
        <title>Draft genome sequencing and assembly of Favolaschia claudopus CIRM-BRFM 2984 isolated from oak limbs.</title>
        <authorList>
            <person name="Navarro D."/>
            <person name="Drula E."/>
            <person name="Chaduli D."/>
            <person name="Cazenave R."/>
            <person name="Ahrendt S."/>
            <person name="Wang J."/>
            <person name="Lipzen A."/>
            <person name="Daum C."/>
            <person name="Barry K."/>
            <person name="Grigoriev I.V."/>
            <person name="Favel A."/>
            <person name="Rosso M.N."/>
            <person name="Martin F."/>
        </authorList>
    </citation>
    <scope>NUCLEOTIDE SEQUENCE [LARGE SCALE GENOMIC DNA]</scope>
    <source>
        <strain evidence="1 2">CIRM-BRFM 2984</strain>
    </source>
</reference>
<dbReference type="Proteomes" id="UP001362999">
    <property type="component" value="Unassembled WGS sequence"/>
</dbReference>
<organism evidence="1 2">
    <name type="scientific">Favolaschia claudopus</name>
    <dbReference type="NCBI Taxonomy" id="2862362"/>
    <lineage>
        <taxon>Eukaryota</taxon>
        <taxon>Fungi</taxon>
        <taxon>Dikarya</taxon>
        <taxon>Basidiomycota</taxon>
        <taxon>Agaricomycotina</taxon>
        <taxon>Agaricomycetes</taxon>
        <taxon>Agaricomycetidae</taxon>
        <taxon>Agaricales</taxon>
        <taxon>Marasmiineae</taxon>
        <taxon>Mycenaceae</taxon>
        <taxon>Favolaschia</taxon>
    </lineage>
</organism>
<name>A0AAW0A9S6_9AGAR</name>
<protein>
    <submittedName>
        <fullName evidence="1">Uncharacterized protein</fullName>
    </submittedName>
</protein>